<geneLocation type="plasmid" evidence="3">
    <name>pDson04</name>
</geneLocation>
<dbReference type="InterPro" id="IPR008969">
    <property type="entry name" value="CarboxyPept-like_regulatory"/>
</dbReference>
<feature type="signal peptide" evidence="2">
    <location>
        <begin position="1"/>
        <end position="24"/>
    </location>
</feature>
<keyword evidence="3" id="KW-0645">Protease</keyword>
<dbReference type="SUPFAM" id="SSF49464">
    <property type="entry name" value="Carboxypeptidase regulatory domain-like"/>
    <property type="match status" value="1"/>
</dbReference>
<keyword evidence="3" id="KW-0378">Hydrolase</keyword>
<dbReference type="GO" id="GO:0004180">
    <property type="term" value="F:carboxypeptidase activity"/>
    <property type="evidence" value="ECO:0007669"/>
    <property type="project" value="UniProtKB-KW"/>
</dbReference>
<gene>
    <name evidence="3" type="ORF">ABOD76_00325</name>
</gene>
<name>A0AAU7U4R3_9DEIO</name>
<protein>
    <submittedName>
        <fullName evidence="3">Carboxypeptidase regulatory-like domain-containing protein</fullName>
    </submittedName>
</protein>
<feature type="chain" id="PRO_5043515436" evidence="2">
    <location>
        <begin position="25"/>
        <end position="259"/>
    </location>
</feature>
<evidence type="ECO:0000256" key="2">
    <source>
        <dbReference type="SAM" id="SignalP"/>
    </source>
</evidence>
<dbReference type="RefSeq" id="WP_350240946.1">
    <property type="nucleotide sequence ID" value="NZ_CP158296.1"/>
</dbReference>
<keyword evidence="2" id="KW-0732">Signal</keyword>
<dbReference type="PROSITE" id="PS51257">
    <property type="entry name" value="PROKAR_LIPOPROTEIN"/>
    <property type="match status" value="1"/>
</dbReference>
<organism evidence="3">
    <name type="scientific">Deinococcus sonorensis KR-87</name>
    <dbReference type="NCBI Taxonomy" id="694439"/>
    <lineage>
        <taxon>Bacteria</taxon>
        <taxon>Thermotogati</taxon>
        <taxon>Deinococcota</taxon>
        <taxon>Deinococci</taxon>
        <taxon>Deinococcales</taxon>
        <taxon>Deinococcaceae</taxon>
        <taxon>Deinococcus</taxon>
    </lineage>
</organism>
<accession>A0AAU7U4R3</accession>
<dbReference type="AlphaFoldDB" id="A0AAU7U4R3"/>
<evidence type="ECO:0000256" key="1">
    <source>
        <dbReference type="SAM" id="MobiDB-lite"/>
    </source>
</evidence>
<keyword evidence="3" id="KW-0121">Carboxypeptidase</keyword>
<feature type="region of interest" description="Disordered" evidence="1">
    <location>
        <begin position="22"/>
        <end position="43"/>
    </location>
</feature>
<dbReference type="KEGG" id="dsc:ABOD76_00325"/>
<proteinExistence type="predicted"/>
<keyword evidence="3" id="KW-0614">Plasmid</keyword>
<dbReference type="Gene3D" id="2.60.40.1120">
    <property type="entry name" value="Carboxypeptidase-like, regulatory domain"/>
    <property type="match status" value="1"/>
</dbReference>
<sequence>MNVTRTMTALLLTTLLAACGASQTGSPGTPPGTPAPTDASQATPYTMKGTVRNAAGQPLPGVEVWADNTLYYNMNALGRTDAQGRYSIALPKDQLGTWRAGGRYTAVYNGDTYDLGLAADNEAAFSSDTGAVRNFTLRISGKRPGGGYYGGTVWPYFSSHGGNFDIQRVEYTFTPVGPLIDGSAGQPIKLIPQEQPSYDVPIGTYRVTARYVPTDGPAEDMLLMGRNESQWSPSTTITFHNDPQYGPFADFTVSLVPKP</sequence>
<evidence type="ECO:0000313" key="3">
    <source>
        <dbReference type="EMBL" id="XBV83453.1"/>
    </source>
</evidence>
<reference evidence="3" key="1">
    <citation type="submission" date="2024-06" db="EMBL/GenBank/DDBJ databases">
        <title>Draft Genome Sequence of Deinococcus sonorensis Type Strain KR-87, a Biofilm Producing Representative of the Genus Deinococcus.</title>
        <authorList>
            <person name="Boren L.S."/>
            <person name="Grosso R.A."/>
            <person name="Hugenberg-Cox A.N."/>
            <person name="Hill J.T.E."/>
            <person name="Albert C.M."/>
            <person name="Tuohy J.M."/>
        </authorList>
    </citation>
    <scope>NUCLEOTIDE SEQUENCE</scope>
    <source>
        <strain evidence="3">KR-87</strain>
        <plasmid evidence="3">pDson04</plasmid>
    </source>
</reference>
<dbReference type="EMBL" id="CP158296">
    <property type="protein sequence ID" value="XBV83453.1"/>
    <property type="molecule type" value="Genomic_DNA"/>
</dbReference>